<dbReference type="AlphaFoldDB" id="A0A2Z6MPT6"/>
<gene>
    <name evidence="2" type="ORF">TSUD_20120</name>
</gene>
<feature type="signal peptide" evidence="1">
    <location>
        <begin position="1"/>
        <end position="22"/>
    </location>
</feature>
<organism evidence="2 3">
    <name type="scientific">Trifolium subterraneum</name>
    <name type="common">Subterranean clover</name>
    <dbReference type="NCBI Taxonomy" id="3900"/>
    <lineage>
        <taxon>Eukaryota</taxon>
        <taxon>Viridiplantae</taxon>
        <taxon>Streptophyta</taxon>
        <taxon>Embryophyta</taxon>
        <taxon>Tracheophyta</taxon>
        <taxon>Spermatophyta</taxon>
        <taxon>Magnoliopsida</taxon>
        <taxon>eudicotyledons</taxon>
        <taxon>Gunneridae</taxon>
        <taxon>Pentapetalae</taxon>
        <taxon>rosids</taxon>
        <taxon>fabids</taxon>
        <taxon>Fabales</taxon>
        <taxon>Fabaceae</taxon>
        <taxon>Papilionoideae</taxon>
        <taxon>50 kb inversion clade</taxon>
        <taxon>NPAAA clade</taxon>
        <taxon>Hologalegina</taxon>
        <taxon>IRL clade</taxon>
        <taxon>Trifolieae</taxon>
        <taxon>Trifolium</taxon>
    </lineage>
</organism>
<evidence type="ECO:0000313" key="2">
    <source>
        <dbReference type="EMBL" id="GAU34306.1"/>
    </source>
</evidence>
<keyword evidence="3" id="KW-1185">Reference proteome</keyword>
<sequence>MFKSLTSLLLQILLQTSPSMFSLPCLVKASGARSPVRKLRSDGHDGCKNCSKVRRESKPELGF</sequence>
<keyword evidence="1" id="KW-0732">Signal</keyword>
<dbReference type="Proteomes" id="UP000242715">
    <property type="component" value="Unassembled WGS sequence"/>
</dbReference>
<accession>A0A2Z6MPT6</accession>
<proteinExistence type="predicted"/>
<reference evidence="3" key="1">
    <citation type="journal article" date="2017" name="Front. Plant Sci.">
        <title>Climate Clever Clovers: New Paradigm to Reduce the Environmental Footprint of Ruminants by Breeding Low Methanogenic Forages Utilizing Haplotype Variation.</title>
        <authorList>
            <person name="Kaur P."/>
            <person name="Appels R."/>
            <person name="Bayer P.E."/>
            <person name="Keeble-Gagnere G."/>
            <person name="Wang J."/>
            <person name="Hirakawa H."/>
            <person name="Shirasawa K."/>
            <person name="Vercoe P."/>
            <person name="Stefanova K."/>
            <person name="Durmic Z."/>
            <person name="Nichols P."/>
            <person name="Revell C."/>
            <person name="Isobe S.N."/>
            <person name="Edwards D."/>
            <person name="Erskine W."/>
        </authorList>
    </citation>
    <scope>NUCLEOTIDE SEQUENCE [LARGE SCALE GENOMIC DNA]</scope>
    <source>
        <strain evidence="3">cv. Daliak</strain>
    </source>
</reference>
<feature type="chain" id="PRO_5016446913" description="Secreted protein" evidence="1">
    <location>
        <begin position="23"/>
        <end position="63"/>
    </location>
</feature>
<evidence type="ECO:0000256" key="1">
    <source>
        <dbReference type="SAM" id="SignalP"/>
    </source>
</evidence>
<evidence type="ECO:0000313" key="3">
    <source>
        <dbReference type="Proteomes" id="UP000242715"/>
    </source>
</evidence>
<dbReference type="EMBL" id="DF973552">
    <property type="protein sequence ID" value="GAU34306.1"/>
    <property type="molecule type" value="Genomic_DNA"/>
</dbReference>
<name>A0A2Z6MPT6_TRISU</name>
<protein>
    <recommendedName>
        <fullName evidence="4">Secreted protein</fullName>
    </recommendedName>
</protein>
<evidence type="ECO:0008006" key="4">
    <source>
        <dbReference type="Google" id="ProtNLM"/>
    </source>
</evidence>